<feature type="transmembrane region" description="Helical" evidence="10">
    <location>
        <begin position="24"/>
        <end position="42"/>
    </location>
</feature>
<dbReference type="Proteomes" id="UP001597327">
    <property type="component" value="Unassembled WGS sequence"/>
</dbReference>
<keyword evidence="6" id="KW-0143">Chaperone</keyword>
<dbReference type="InterPro" id="IPR011990">
    <property type="entry name" value="TPR-like_helical_dom_sf"/>
</dbReference>
<proteinExistence type="inferred from homology"/>
<evidence type="ECO:0000256" key="8">
    <source>
        <dbReference type="ARBA" id="ARBA00024235"/>
    </source>
</evidence>
<dbReference type="InterPro" id="IPR018704">
    <property type="entry name" value="SecYEG/CpoB_TPR"/>
</dbReference>
<reference evidence="13" key="1">
    <citation type="journal article" date="2019" name="Int. J. Syst. Evol. Microbiol.">
        <title>The Global Catalogue of Microorganisms (GCM) 10K type strain sequencing project: providing services to taxonomists for standard genome sequencing and annotation.</title>
        <authorList>
            <consortium name="The Broad Institute Genomics Platform"/>
            <consortium name="The Broad Institute Genome Sequencing Center for Infectious Disease"/>
            <person name="Wu L."/>
            <person name="Ma J."/>
        </authorList>
    </citation>
    <scope>NUCLEOTIDE SEQUENCE [LARGE SCALE GENOMIC DNA]</scope>
    <source>
        <strain evidence="13">JCM 3369</strain>
    </source>
</reference>
<dbReference type="InterPro" id="IPR026039">
    <property type="entry name" value="YfgM"/>
</dbReference>
<keyword evidence="4 10" id="KW-1133">Transmembrane helix</keyword>
<evidence type="ECO:0000256" key="9">
    <source>
        <dbReference type="SAM" id="MobiDB-lite"/>
    </source>
</evidence>
<dbReference type="PANTHER" id="PTHR38035:SF1">
    <property type="entry name" value="ANCILLARY SECYEG TRANSLOCON SUBUNIT"/>
    <property type="match status" value="1"/>
</dbReference>
<evidence type="ECO:0000259" key="11">
    <source>
        <dbReference type="Pfam" id="PF09976"/>
    </source>
</evidence>
<evidence type="ECO:0000256" key="3">
    <source>
        <dbReference type="ARBA" id="ARBA00022692"/>
    </source>
</evidence>
<evidence type="ECO:0000256" key="6">
    <source>
        <dbReference type="ARBA" id="ARBA00023186"/>
    </source>
</evidence>
<dbReference type="Pfam" id="PF09976">
    <property type="entry name" value="TPR_21"/>
    <property type="match status" value="1"/>
</dbReference>
<feature type="compositionally biased region" description="Basic and acidic residues" evidence="9">
    <location>
        <begin position="231"/>
        <end position="240"/>
    </location>
</feature>
<keyword evidence="3 10" id="KW-0812">Transmembrane</keyword>
<name>A0ABW4JRQ7_9HYPH</name>
<evidence type="ECO:0000256" key="5">
    <source>
        <dbReference type="ARBA" id="ARBA00023136"/>
    </source>
</evidence>
<organism evidence="12 13">
    <name type="scientific">Roseibium aestuarii</name>
    <dbReference type="NCBI Taxonomy" id="2600299"/>
    <lineage>
        <taxon>Bacteria</taxon>
        <taxon>Pseudomonadati</taxon>
        <taxon>Pseudomonadota</taxon>
        <taxon>Alphaproteobacteria</taxon>
        <taxon>Hyphomicrobiales</taxon>
        <taxon>Stappiaceae</taxon>
        <taxon>Roseibium</taxon>
    </lineage>
</organism>
<accession>A0ABW4JRQ7</accession>
<protein>
    <recommendedName>
        <fullName evidence="8">Ancillary SecYEG translocon subunit</fullName>
    </recommendedName>
</protein>
<evidence type="ECO:0000256" key="7">
    <source>
        <dbReference type="ARBA" id="ARBA00024197"/>
    </source>
</evidence>
<keyword evidence="13" id="KW-1185">Reference proteome</keyword>
<evidence type="ECO:0000256" key="4">
    <source>
        <dbReference type="ARBA" id="ARBA00022989"/>
    </source>
</evidence>
<keyword evidence="5 10" id="KW-0472">Membrane</keyword>
<evidence type="ECO:0000313" key="13">
    <source>
        <dbReference type="Proteomes" id="UP001597327"/>
    </source>
</evidence>
<dbReference type="RefSeq" id="WP_149891632.1">
    <property type="nucleotide sequence ID" value="NZ_JBHUFA010000001.1"/>
</dbReference>
<evidence type="ECO:0000256" key="2">
    <source>
        <dbReference type="ARBA" id="ARBA00022475"/>
    </source>
</evidence>
<gene>
    <name evidence="12" type="ORF">ACFSC7_03285</name>
</gene>
<comment type="caution">
    <text evidence="12">The sequence shown here is derived from an EMBL/GenBank/DDBJ whole genome shotgun (WGS) entry which is preliminary data.</text>
</comment>
<keyword evidence="2" id="KW-1003">Cell membrane</keyword>
<dbReference type="PANTHER" id="PTHR38035">
    <property type="entry name" value="UPF0070 PROTEIN YFGM"/>
    <property type="match status" value="1"/>
</dbReference>
<comment type="similarity">
    <text evidence="7">Belongs to the YfgM family.</text>
</comment>
<feature type="region of interest" description="Disordered" evidence="9">
    <location>
        <begin position="218"/>
        <end position="240"/>
    </location>
</feature>
<evidence type="ECO:0000256" key="1">
    <source>
        <dbReference type="ARBA" id="ARBA00004401"/>
    </source>
</evidence>
<evidence type="ECO:0000313" key="12">
    <source>
        <dbReference type="EMBL" id="MFD1694525.1"/>
    </source>
</evidence>
<feature type="domain" description="Ancillary SecYEG translocon subunit/Cell division coordinator CpoB TPR" evidence="11">
    <location>
        <begin position="19"/>
        <end position="185"/>
    </location>
</feature>
<sequence length="240" mass="25709">MSDIFREVDEDIRQERYRRLWDRFGPWVILLAALIVVGTAGYRGWDYYRQTQADAAGTTFQQAVAAAEAGNLDEARDLLDSLSDAAGGYPELARMRAAGVLAQQGSSEDALAAFDALSRDTSLDKTLRDVAALRAAYIAADTADYAAVADRAEPLTGDANPFRASAREILAVAAWKAGDVDRARDWLDALNDDTETPTDVSRRVALLNDLILAAHGEAMPDSATAGEAGESETKAPEGGN</sequence>
<evidence type="ECO:0000256" key="10">
    <source>
        <dbReference type="SAM" id="Phobius"/>
    </source>
</evidence>
<dbReference type="EMBL" id="JBHUFA010000001">
    <property type="protein sequence ID" value="MFD1694525.1"/>
    <property type="molecule type" value="Genomic_DNA"/>
</dbReference>
<comment type="subcellular location">
    <subcellularLocation>
        <location evidence="1">Cell membrane</location>
        <topology evidence="1">Single-pass type II membrane protein</topology>
    </subcellularLocation>
</comment>
<dbReference type="SUPFAM" id="SSF48452">
    <property type="entry name" value="TPR-like"/>
    <property type="match status" value="1"/>
</dbReference>